<feature type="transmembrane region" description="Helical" evidence="1">
    <location>
        <begin position="110"/>
        <end position="127"/>
    </location>
</feature>
<dbReference type="InterPro" id="IPR007038">
    <property type="entry name" value="HupE_UreJ"/>
</dbReference>
<proteinExistence type="predicted"/>
<dbReference type="RefSeq" id="WP_193904707.1">
    <property type="nucleotide sequence ID" value="NZ_JADEXG010000003.1"/>
</dbReference>
<dbReference type="EMBL" id="JADEXG010000003">
    <property type="protein sequence ID" value="MBE9076040.1"/>
    <property type="molecule type" value="Genomic_DNA"/>
</dbReference>
<organism evidence="2 3">
    <name type="scientific">Vasconcelosia minhoensis LEGE 07310</name>
    <dbReference type="NCBI Taxonomy" id="915328"/>
    <lineage>
        <taxon>Bacteria</taxon>
        <taxon>Bacillati</taxon>
        <taxon>Cyanobacteriota</taxon>
        <taxon>Cyanophyceae</taxon>
        <taxon>Nodosilineales</taxon>
        <taxon>Cymatolegaceae</taxon>
        <taxon>Vasconcelosia</taxon>
        <taxon>Vasconcelosia minhoensis</taxon>
    </lineage>
</organism>
<keyword evidence="3" id="KW-1185">Reference proteome</keyword>
<name>A0A8J7DM72_9CYAN</name>
<protein>
    <submittedName>
        <fullName evidence="2">HupE/UreJ family protein</fullName>
    </submittedName>
</protein>
<dbReference type="PIRSF" id="PIRSF016919">
    <property type="entry name" value="HupE_UreJ"/>
    <property type="match status" value="1"/>
</dbReference>
<evidence type="ECO:0000313" key="2">
    <source>
        <dbReference type="EMBL" id="MBE9076040.1"/>
    </source>
</evidence>
<keyword evidence="1" id="KW-0812">Transmembrane</keyword>
<accession>A0A8J7DM72</accession>
<comment type="caution">
    <text evidence="2">The sequence shown here is derived from an EMBL/GenBank/DDBJ whole genome shotgun (WGS) entry which is preliminary data.</text>
</comment>
<evidence type="ECO:0000256" key="1">
    <source>
        <dbReference type="SAM" id="Phobius"/>
    </source>
</evidence>
<sequence>MVKHTFSALFKFWNSRVALAIGLAGISSIALVEPALAHHPMGGALPANLFEGLMSGLAHPILGPDHFAFIVAVGLLAAVTNLGGLIPVAFVLLGLVGTGLHLAAVTLPMPEVFISASVLGSGLMLALRQRPPLTVLLGLAAIAGLFHGYAYGEAIIGAEMTPLIAYLAGFTLIQLAISLAAFWLGRSLLKQASQTGLTFRFAGFTIFGAGTAFLASTVLS</sequence>
<feature type="transmembrane region" description="Helical" evidence="1">
    <location>
        <begin position="197"/>
        <end position="219"/>
    </location>
</feature>
<feature type="transmembrane region" description="Helical" evidence="1">
    <location>
        <begin position="163"/>
        <end position="185"/>
    </location>
</feature>
<dbReference type="Proteomes" id="UP000636505">
    <property type="component" value="Unassembled WGS sequence"/>
</dbReference>
<reference evidence="2" key="1">
    <citation type="submission" date="2020-10" db="EMBL/GenBank/DDBJ databases">
        <authorList>
            <person name="Castelo-Branco R."/>
            <person name="Eusebio N."/>
            <person name="Adriana R."/>
            <person name="Vieira A."/>
            <person name="Brugerolle De Fraissinette N."/>
            <person name="Rezende De Castro R."/>
            <person name="Schneider M.P."/>
            <person name="Vasconcelos V."/>
            <person name="Leao P.N."/>
        </authorList>
    </citation>
    <scope>NUCLEOTIDE SEQUENCE</scope>
    <source>
        <strain evidence="2">LEGE 07310</strain>
    </source>
</reference>
<keyword evidence="1" id="KW-1133">Transmembrane helix</keyword>
<gene>
    <name evidence="2" type="ORF">IQ241_01815</name>
</gene>
<dbReference type="Pfam" id="PF04955">
    <property type="entry name" value="HupE_UreJ"/>
    <property type="match status" value="1"/>
</dbReference>
<feature type="transmembrane region" description="Helical" evidence="1">
    <location>
        <begin position="134"/>
        <end position="151"/>
    </location>
</feature>
<evidence type="ECO:0000313" key="3">
    <source>
        <dbReference type="Proteomes" id="UP000636505"/>
    </source>
</evidence>
<keyword evidence="1" id="KW-0472">Membrane</keyword>
<dbReference type="AlphaFoldDB" id="A0A8J7DM72"/>